<keyword evidence="7" id="KW-0675">Receptor</keyword>
<feature type="compositionally biased region" description="Low complexity" evidence="5">
    <location>
        <begin position="172"/>
        <end position="187"/>
    </location>
</feature>
<evidence type="ECO:0000256" key="1">
    <source>
        <dbReference type="ARBA" id="ARBA00022723"/>
    </source>
</evidence>
<dbReference type="STRING" id="307972.A0A2G8JT60"/>
<keyword evidence="1" id="KW-0479">Metal-binding</keyword>
<evidence type="ECO:0000259" key="6">
    <source>
        <dbReference type="PROSITE" id="PS50089"/>
    </source>
</evidence>
<feature type="region of interest" description="Disordered" evidence="5">
    <location>
        <begin position="161"/>
        <end position="192"/>
    </location>
</feature>
<reference evidence="7 8" key="1">
    <citation type="journal article" date="2017" name="PLoS Biol.">
        <title>The sea cucumber genome provides insights into morphological evolution and visceral regeneration.</title>
        <authorList>
            <person name="Zhang X."/>
            <person name="Sun L."/>
            <person name="Yuan J."/>
            <person name="Sun Y."/>
            <person name="Gao Y."/>
            <person name="Zhang L."/>
            <person name="Li S."/>
            <person name="Dai H."/>
            <person name="Hamel J.F."/>
            <person name="Liu C."/>
            <person name="Yu Y."/>
            <person name="Liu S."/>
            <person name="Lin W."/>
            <person name="Guo K."/>
            <person name="Jin S."/>
            <person name="Xu P."/>
            <person name="Storey K.B."/>
            <person name="Huan P."/>
            <person name="Zhang T."/>
            <person name="Zhou Y."/>
            <person name="Zhang J."/>
            <person name="Lin C."/>
            <person name="Li X."/>
            <person name="Xing L."/>
            <person name="Huo D."/>
            <person name="Sun M."/>
            <person name="Wang L."/>
            <person name="Mercier A."/>
            <person name="Li F."/>
            <person name="Yang H."/>
            <person name="Xiang J."/>
        </authorList>
    </citation>
    <scope>NUCLEOTIDE SEQUENCE [LARGE SCALE GENOMIC DNA]</scope>
    <source>
        <strain evidence="7">Shaxun</strain>
        <tissue evidence="7">Muscle</tissue>
    </source>
</reference>
<dbReference type="InterPro" id="IPR017907">
    <property type="entry name" value="Znf_RING_CS"/>
</dbReference>
<sequence length="236" mass="26618">MHNLSFISTAAISSQSLFPKNCSFLKLSLPNIKTTAGIVQNSWQTLSTTGLPSSRRVVCPVCLSPRLQMVTGICQHRFCTSCVYTESGIRRVGLSRCPTCQMEDSLPTRRPIIPEDAIEMQKTLGITTCPNENCNENMWAWEVVAHLENCHPSPCLDEENISKSNQKRGKLSSKTTPSTDSRPPSTTNRVRGCEVRELLDAATLRPTQQRRQQHRKRLGSLPIVFNMRYPLRNFNR</sequence>
<evidence type="ECO:0000313" key="7">
    <source>
        <dbReference type="EMBL" id="PIK38923.1"/>
    </source>
</evidence>
<dbReference type="EMBL" id="MRZV01001300">
    <property type="protein sequence ID" value="PIK38923.1"/>
    <property type="molecule type" value="Genomic_DNA"/>
</dbReference>
<accession>A0A2G8JT60</accession>
<proteinExistence type="predicted"/>
<dbReference type="OrthoDB" id="6040387at2759"/>
<organism evidence="7 8">
    <name type="scientific">Stichopus japonicus</name>
    <name type="common">Sea cucumber</name>
    <dbReference type="NCBI Taxonomy" id="307972"/>
    <lineage>
        <taxon>Eukaryota</taxon>
        <taxon>Metazoa</taxon>
        <taxon>Echinodermata</taxon>
        <taxon>Eleutherozoa</taxon>
        <taxon>Echinozoa</taxon>
        <taxon>Holothuroidea</taxon>
        <taxon>Aspidochirotacea</taxon>
        <taxon>Aspidochirotida</taxon>
        <taxon>Stichopodidae</taxon>
        <taxon>Apostichopus</taxon>
    </lineage>
</organism>
<evidence type="ECO:0000256" key="3">
    <source>
        <dbReference type="ARBA" id="ARBA00022833"/>
    </source>
</evidence>
<name>A0A2G8JT60_STIJA</name>
<dbReference type="GO" id="GO:0008270">
    <property type="term" value="F:zinc ion binding"/>
    <property type="evidence" value="ECO:0007669"/>
    <property type="project" value="UniProtKB-KW"/>
</dbReference>
<keyword evidence="2 4" id="KW-0863">Zinc-finger</keyword>
<evidence type="ECO:0000313" key="8">
    <source>
        <dbReference type="Proteomes" id="UP000230750"/>
    </source>
</evidence>
<dbReference type="InterPro" id="IPR013083">
    <property type="entry name" value="Znf_RING/FYVE/PHD"/>
</dbReference>
<evidence type="ECO:0000256" key="5">
    <source>
        <dbReference type="SAM" id="MobiDB-lite"/>
    </source>
</evidence>
<evidence type="ECO:0000256" key="4">
    <source>
        <dbReference type="PROSITE-ProRule" id="PRU00175"/>
    </source>
</evidence>
<comment type="caution">
    <text evidence="7">The sequence shown here is derived from an EMBL/GenBank/DDBJ whole genome shotgun (WGS) entry which is preliminary data.</text>
</comment>
<feature type="domain" description="RING-type" evidence="6">
    <location>
        <begin position="59"/>
        <end position="101"/>
    </location>
</feature>
<dbReference type="Gene3D" id="3.30.40.10">
    <property type="entry name" value="Zinc/RING finger domain, C3HC4 (zinc finger)"/>
    <property type="match status" value="1"/>
</dbReference>
<dbReference type="PROSITE" id="PS00518">
    <property type="entry name" value="ZF_RING_1"/>
    <property type="match status" value="1"/>
</dbReference>
<dbReference type="SUPFAM" id="SSF57850">
    <property type="entry name" value="RING/U-box"/>
    <property type="match status" value="1"/>
</dbReference>
<dbReference type="PROSITE" id="PS50089">
    <property type="entry name" value="ZF_RING_2"/>
    <property type="match status" value="1"/>
</dbReference>
<protein>
    <submittedName>
        <fullName evidence="7">Putative TNF receptor-associated factor 6</fullName>
    </submittedName>
</protein>
<dbReference type="Proteomes" id="UP000230750">
    <property type="component" value="Unassembled WGS sequence"/>
</dbReference>
<keyword evidence="8" id="KW-1185">Reference proteome</keyword>
<dbReference type="AlphaFoldDB" id="A0A2G8JT60"/>
<dbReference type="InterPro" id="IPR001841">
    <property type="entry name" value="Znf_RING"/>
</dbReference>
<keyword evidence="3" id="KW-0862">Zinc</keyword>
<gene>
    <name evidence="7" type="ORF">BSL78_24243</name>
</gene>
<dbReference type="SMART" id="SM00184">
    <property type="entry name" value="RING"/>
    <property type="match status" value="1"/>
</dbReference>
<evidence type="ECO:0000256" key="2">
    <source>
        <dbReference type="ARBA" id="ARBA00022771"/>
    </source>
</evidence>